<comment type="caution">
    <text evidence="1">The sequence shown here is derived from an EMBL/GenBank/DDBJ whole genome shotgun (WGS) entry which is preliminary data.</text>
</comment>
<evidence type="ECO:0000313" key="2">
    <source>
        <dbReference type="Proteomes" id="UP000033924"/>
    </source>
</evidence>
<protein>
    <recommendedName>
        <fullName evidence="3">Transcriptional regulator</fullName>
    </recommendedName>
</protein>
<reference evidence="1 2" key="1">
    <citation type="submission" date="2015-01" db="EMBL/GenBank/DDBJ databases">
        <title>Erwinia tracheiphila.</title>
        <authorList>
            <person name="Shapiro L.R."/>
        </authorList>
    </citation>
    <scope>NUCLEOTIDE SEQUENCE [LARGE SCALE GENOMIC DNA]</scope>
    <source>
        <strain evidence="1 2">BuffGH</strain>
    </source>
</reference>
<dbReference type="STRING" id="65700.SY86_12050"/>
<gene>
    <name evidence="1" type="ORF">SY86_12050</name>
</gene>
<dbReference type="Proteomes" id="UP000033924">
    <property type="component" value="Unassembled WGS sequence"/>
</dbReference>
<dbReference type="EMBL" id="JXNU01000003">
    <property type="protein sequence ID" value="KKF35996.1"/>
    <property type="molecule type" value="Genomic_DNA"/>
</dbReference>
<name>A0A0M2KGD5_9GAMM</name>
<dbReference type="PATRIC" id="fig|65700.7.peg.3036"/>
<organism evidence="1 2">
    <name type="scientific">Erwinia tracheiphila</name>
    <dbReference type="NCBI Taxonomy" id="65700"/>
    <lineage>
        <taxon>Bacteria</taxon>
        <taxon>Pseudomonadati</taxon>
        <taxon>Pseudomonadota</taxon>
        <taxon>Gammaproteobacteria</taxon>
        <taxon>Enterobacterales</taxon>
        <taxon>Erwiniaceae</taxon>
        <taxon>Erwinia</taxon>
    </lineage>
</organism>
<keyword evidence="2" id="KW-1185">Reference proteome</keyword>
<sequence>MTITFPMAHHYCITDTAAHGQEIFKTMIQFPNHELYSAIARLQEHTTLVYRVFCVPEKSDARECAAPGTVANKSLCMEKSA</sequence>
<evidence type="ECO:0000313" key="1">
    <source>
        <dbReference type="EMBL" id="KKF35996.1"/>
    </source>
</evidence>
<proteinExistence type="predicted"/>
<accession>A0A0M2KGD5</accession>
<dbReference type="AlphaFoldDB" id="A0A0M2KGD5"/>
<evidence type="ECO:0008006" key="3">
    <source>
        <dbReference type="Google" id="ProtNLM"/>
    </source>
</evidence>